<keyword evidence="2" id="KW-0235">DNA replication</keyword>
<feature type="compositionally biased region" description="Pro residues" evidence="5">
    <location>
        <begin position="824"/>
        <end position="835"/>
    </location>
</feature>
<organism evidence="7 8">
    <name type="scientific">Paratrimastix pyriformis</name>
    <dbReference type="NCBI Taxonomy" id="342808"/>
    <lineage>
        <taxon>Eukaryota</taxon>
        <taxon>Metamonada</taxon>
        <taxon>Preaxostyla</taxon>
        <taxon>Paratrimastigidae</taxon>
        <taxon>Paratrimastix</taxon>
    </lineage>
</organism>
<dbReference type="InterPro" id="IPR047854">
    <property type="entry name" value="RFC_lid"/>
</dbReference>
<dbReference type="Proteomes" id="UP001141327">
    <property type="component" value="Unassembled WGS sequence"/>
</dbReference>
<dbReference type="NCBIfam" id="NF001679">
    <property type="entry name" value="PRK00440.1"/>
    <property type="match status" value="1"/>
</dbReference>
<feature type="compositionally biased region" description="Pro residues" evidence="5">
    <location>
        <begin position="1531"/>
        <end position="1542"/>
    </location>
</feature>
<dbReference type="InterPro" id="IPR036322">
    <property type="entry name" value="WD40_repeat_dom_sf"/>
</dbReference>
<sequence>MSGARKPIPIHALRMLSLREQSPPAVTPWLSSFSEERLFAHPWQHFCKSLEHSAAFCISFNCNSFVMKYISIGYADHSVRVYEFTTGRLICSLFGHEHAPWAIAFHPTCPTILASVCWGGVVCVWSTENSGKCLARHSFPRINKHSKPSLAFTPRGDSLLVAIEQRVFRWHYALAAVLPAGVPMGVADEEDWPSTGSPSASPSGGGSSCSSASSDFEGSPSPSPPDSAGSEAQPSQMQQLPLDQPILSAAPSAPSEIPAPAEDQPPADMLAELEGRLAPCAMSDFQGGLQYTSLAFRTGEPEGSLGGGEEEDGGMASARGDSPTATFESGDNVSMQPHRASSSSSSSTDGGDDSDPTVRCVRVLPAPCLALHVHARLGIAAIAIFPVERGLSQPGFQKCDATVSLWRGADLYSKAAAAVTRGDGRGGAAGCGAADGARVALVSTRPDRVEPANQRVRFFGRLSGKLSFLPCVSVSLCPCNHHVALGYLPPVAIGQRAVIEFYRLASPFLPQLSGSSLCACPAGGSSPTLSPGGPTALPAPAAPPPVSTAPAPAARRDSSSLFPGPAPSPVQSPAISEGELPPLTPPLPLSAEPPPPPHLALAPTPVDPRAGAARSHVAADMAPQARTASGGAASPQPNEEVFDGLTDACHLPCEQILSAAVAAADAAAQKAHWEAQAAAQADEEVGAQAPPPPPPPQAASSWTPTAPRPPVLAGLASPSPPPTLPASSSSTEAMPPPQPRVPPSPSSGQTAAGMPSSLFPLPLSRLPLSPPPLSPDVFPSPAPLRSPPRSPPPRSPPAGPLCPRPYRPSPLFPHPSHSIHFGSPVPPRRPVPPIALPGGGAVLPGLPTPPPPAPAMRPASRPPVPPSPLALPKPLEGARGAAGGPESPEDSPPIGPASDGLDQDSNSSIDVGPVRLVHIHPRSPPPAQPGAALMMGPLQLAQQPPFPTAFQQLADRPAPGACVPPSPVTPPPPPVPTPTPGSSAVLRALFTPLDPDLMLPEILPPPPSSPAPTAGLPFNAPVLPTAPPARTGSHRARRVVLDAPSSPTAAPVLPPAPAPAPSMVAHSLSTLSLFPRQPQPQPQPQLPPSALAVSSPPPSPIASPTPPPPHTPPPAPLLRPNPARPGDPSARLSHAPAPAPVPIPLPAPAPAALQRGGSSSSSGGSCGSPVSSPRPCFTPPPPALTPMPCLRLTGPGASAGAGDSDLVAEARTPPQTPVGSILPPTIRRPISPPTSPKASGSSALLVPAVRSPYSLSQFVISRYEARPGSPLARSSSTRAEPSAGSTSPPPPSPSPAVLDLGPIVHRMAPSPAPGSQAAHWRDAPPRPFFMDIPPSPSPSPSPYPSGPAASPSPLFPAPLSSPPLGPSLPAPEGLGLAAAAAAPLPNPTPPMSPATPQASPGPLTAARLLQCASPLPLPSSAAWCSSLSEHPFRMGTPVLGGAGGAGPTLATPVSMPPPPPSPLVLAEPSLRAATLYPPPVLAAPRPILMGGPELGALALRSPPLSPAPSPSPSPTPVPPLPSTPVIEPLLGGPPPSSAPLLPPSVLSMAPVGGPLLGTPTQPPPAPRLFPQGVQHAPVFLAVPQPARTLAMGPPRLAPLSPPQQPTPPGTPPTVPSPAFSQGPPLHQRSSSAESIPPVTARPGQARSRVHARSRSCDRYQGTAPEPTESGSATSESAGALSPCGPVLQIPARLLTGPPLQPIRVLRSSRQQPNCLLFHPWEGQGFVWATQHTAFIYNLAAANRARDEATRKGDERDPASLPFTAPRDVPMEIPWVEKFRPTRVEDIVGNEEVVGRIKVIASEGNIPNLILSGPPGTGKTTSILCLARTLLAEQWKEAVLELNASDDRGIDVVRSKIKIFAQKKVTLPPGRHKLVILDEADSMTEGAQQALRRTMEIFSATTRFALACNNSTKIIEPIQSRCAILRYTKLSDKEILRRLLQVADAEHVTYTEQGMGALIFTAQGDMRQAINNMQSTFYGFGQVDEESVYRVCDQPHPRLIYDILVHCCRGEIDQATQILSGSLWCRGYAAVDVISTMFNVCQTLPATVLTEHRKVEFIREIGFTHMRILDGSDDLLQLSGLLARLCKVSGVFVEGVQPKDRDLPYVAAPPAPAAAAGAVASQAVPAAPMAEMVGSELSALPEADD</sequence>
<keyword evidence="4" id="KW-0067">ATP-binding</keyword>
<dbReference type="PANTHER" id="PTHR11669:SF5">
    <property type="entry name" value="REPLICATION FACTOR C SUBUNIT 2"/>
    <property type="match status" value="1"/>
</dbReference>
<evidence type="ECO:0000256" key="2">
    <source>
        <dbReference type="ARBA" id="ARBA00022705"/>
    </source>
</evidence>
<feature type="compositionally biased region" description="Low complexity" evidence="5">
    <location>
        <begin position="1664"/>
        <end position="1679"/>
    </location>
</feature>
<evidence type="ECO:0000256" key="3">
    <source>
        <dbReference type="ARBA" id="ARBA00022741"/>
    </source>
</evidence>
<feature type="compositionally biased region" description="Pro residues" evidence="5">
    <location>
        <begin position="962"/>
        <end position="979"/>
    </location>
</feature>
<feature type="compositionally biased region" description="Low complexity" evidence="5">
    <location>
        <begin position="523"/>
        <end position="539"/>
    </location>
</feature>
<feature type="compositionally biased region" description="Pro residues" evidence="5">
    <location>
        <begin position="768"/>
        <end position="813"/>
    </location>
</feature>
<name>A0ABQ8UL48_9EUKA</name>
<evidence type="ECO:0000313" key="7">
    <source>
        <dbReference type="EMBL" id="KAJ4459157.1"/>
    </source>
</evidence>
<feature type="compositionally biased region" description="Pro residues" evidence="5">
    <location>
        <begin position="1333"/>
        <end position="1345"/>
    </location>
</feature>
<feature type="compositionally biased region" description="Low complexity" evidence="5">
    <location>
        <begin position="1186"/>
        <end position="1205"/>
    </location>
</feature>
<feature type="compositionally biased region" description="Pro residues" evidence="5">
    <location>
        <begin position="734"/>
        <end position="745"/>
    </location>
</feature>
<dbReference type="Pfam" id="PF08542">
    <property type="entry name" value="Rep_fac_C"/>
    <property type="match status" value="1"/>
</dbReference>
<feature type="region of interest" description="Disordered" evidence="5">
    <location>
        <begin position="523"/>
        <end position="641"/>
    </location>
</feature>
<reference evidence="7" key="1">
    <citation type="journal article" date="2022" name="bioRxiv">
        <title>Genomics of Preaxostyla Flagellates Illuminates Evolutionary Transitions and the Path Towards Mitochondrial Loss.</title>
        <authorList>
            <person name="Novak L.V.F."/>
            <person name="Treitli S.C."/>
            <person name="Pyrih J."/>
            <person name="Halakuc P."/>
            <person name="Pipaliya S.V."/>
            <person name="Vacek V."/>
            <person name="Brzon O."/>
            <person name="Soukal P."/>
            <person name="Eme L."/>
            <person name="Dacks J.B."/>
            <person name="Karnkowska A."/>
            <person name="Elias M."/>
            <person name="Hampl V."/>
        </authorList>
    </citation>
    <scope>NUCLEOTIDE SEQUENCE</scope>
    <source>
        <strain evidence="7">RCP-MX</strain>
    </source>
</reference>
<dbReference type="InterPro" id="IPR001680">
    <property type="entry name" value="WD40_rpt"/>
</dbReference>
<dbReference type="InterPro" id="IPR008921">
    <property type="entry name" value="DNA_pol3_clamp-load_cplx_C"/>
</dbReference>
<dbReference type="InterPro" id="IPR003959">
    <property type="entry name" value="ATPase_AAA_core"/>
</dbReference>
<feature type="region of interest" description="Disordered" evidence="5">
    <location>
        <begin position="951"/>
        <end position="983"/>
    </location>
</feature>
<dbReference type="SMART" id="SM00320">
    <property type="entry name" value="WD40"/>
    <property type="match status" value="3"/>
</dbReference>
<keyword evidence="8" id="KW-1185">Reference proteome</keyword>
<dbReference type="EMBL" id="JAPMOS010000022">
    <property type="protein sequence ID" value="KAJ4459157.1"/>
    <property type="molecule type" value="Genomic_DNA"/>
</dbReference>
<comment type="caution">
    <text evidence="7">The sequence shown here is derived from an EMBL/GenBank/DDBJ whole genome shotgun (WGS) entry which is preliminary data.</text>
</comment>
<dbReference type="InterPro" id="IPR013748">
    <property type="entry name" value="Rep_factorC_C"/>
</dbReference>
<feature type="compositionally biased region" description="Low complexity" evidence="5">
    <location>
        <begin position="1370"/>
        <end position="1383"/>
    </location>
</feature>
<feature type="compositionally biased region" description="Pro residues" evidence="5">
    <location>
        <begin position="1095"/>
        <end position="1125"/>
    </location>
</feature>
<dbReference type="InterPro" id="IPR027417">
    <property type="entry name" value="P-loop_NTPase"/>
</dbReference>
<evidence type="ECO:0000256" key="5">
    <source>
        <dbReference type="SAM" id="MobiDB-lite"/>
    </source>
</evidence>
<gene>
    <name evidence="7" type="ORF">PAPYR_4959</name>
</gene>
<dbReference type="CDD" id="cd00009">
    <property type="entry name" value="AAA"/>
    <property type="match status" value="1"/>
</dbReference>
<feature type="region of interest" description="Disordered" evidence="5">
    <location>
        <begin position="298"/>
        <end position="355"/>
    </location>
</feature>
<dbReference type="SMART" id="SM00382">
    <property type="entry name" value="AAA"/>
    <property type="match status" value="1"/>
</dbReference>
<evidence type="ECO:0000259" key="6">
    <source>
        <dbReference type="SMART" id="SM00382"/>
    </source>
</evidence>
<dbReference type="SUPFAM" id="SSF52540">
    <property type="entry name" value="P-loop containing nucleoside triphosphate hydrolases"/>
    <property type="match status" value="1"/>
</dbReference>
<feature type="region of interest" description="Disordered" evidence="5">
    <location>
        <begin position="189"/>
        <end position="239"/>
    </location>
</feature>
<evidence type="ECO:0000313" key="8">
    <source>
        <dbReference type="Proteomes" id="UP001141327"/>
    </source>
</evidence>
<dbReference type="InterPro" id="IPR015943">
    <property type="entry name" value="WD40/YVTN_repeat-like_dom_sf"/>
</dbReference>
<dbReference type="SUPFAM" id="SSF48019">
    <property type="entry name" value="post-AAA+ oligomerization domain-like"/>
    <property type="match status" value="1"/>
</dbReference>
<dbReference type="Gene3D" id="1.20.272.10">
    <property type="match status" value="1"/>
</dbReference>
<feature type="region of interest" description="Disordered" evidence="5">
    <location>
        <begin position="997"/>
        <end position="1246"/>
    </location>
</feature>
<feature type="region of interest" description="Disordered" evidence="5">
    <location>
        <begin position="674"/>
        <end position="909"/>
    </location>
</feature>
<feature type="compositionally biased region" description="Pro residues" evidence="5">
    <location>
        <begin position="582"/>
        <end position="598"/>
    </location>
</feature>
<feature type="compositionally biased region" description="Pro residues" evidence="5">
    <location>
        <begin position="1595"/>
        <end position="1615"/>
    </location>
</feature>
<feature type="compositionally biased region" description="Low complexity" evidence="5">
    <location>
        <begin position="1543"/>
        <end position="1559"/>
    </location>
</feature>
<protein>
    <submittedName>
        <fullName evidence="7">Replication factor C subunit 2</fullName>
    </submittedName>
</protein>
<feature type="compositionally biased region" description="Pro residues" evidence="5">
    <location>
        <begin position="846"/>
        <end position="871"/>
    </location>
</feature>
<feature type="region of interest" description="Disordered" evidence="5">
    <location>
        <begin position="1264"/>
        <end position="1405"/>
    </location>
</feature>
<feature type="compositionally biased region" description="Pro residues" evidence="5">
    <location>
        <begin position="1077"/>
        <end position="1087"/>
    </location>
</feature>
<dbReference type="CDD" id="cd18140">
    <property type="entry name" value="HLD_clamp_RFC"/>
    <property type="match status" value="1"/>
</dbReference>
<dbReference type="Gene3D" id="3.40.50.300">
    <property type="entry name" value="P-loop containing nucleotide triphosphate hydrolases"/>
    <property type="match status" value="1"/>
</dbReference>
<evidence type="ECO:0000256" key="1">
    <source>
        <dbReference type="ARBA" id="ARBA00005378"/>
    </source>
</evidence>
<feature type="compositionally biased region" description="Pro residues" evidence="5">
    <location>
        <begin position="1384"/>
        <end position="1393"/>
    </location>
</feature>
<feature type="compositionally biased region" description="Pro residues" evidence="5">
    <location>
        <begin position="1176"/>
        <end position="1185"/>
    </location>
</feature>
<dbReference type="Gene3D" id="2.130.10.10">
    <property type="entry name" value="YVTN repeat-like/Quinoprotein amine dehydrogenase"/>
    <property type="match status" value="1"/>
</dbReference>
<feature type="compositionally biased region" description="Low complexity" evidence="5">
    <location>
        <begin position="193"/>
        <end position="231"/>
    </location>
</feature>
<feature type="compositionally biased region" description="Low complexity" evidence="5">
    <location>
        <begin position="755"/>
        <end position="767"/>
    </location>
</feature>
<dbReference type="PANTHER" id="PTHR11669">
    <property type="entry name" value="REPLICATION FACTOR C / DNA POLYMERASE III GAMMA-TAU SUBUNIT"/>
    <property type="match status" value="1"/>
</dbReference>
<feature type="compositionally biased region" description="Low complexity" evidence="5">
    <location>
        <begin position="1150"/>
        <end position="1175"/>
    </location>
</feature>
<dbReference type="Pfam" id="PF00004">
    <property type="entry name" value="AAA"/>
    <property type="match status" value="1"/>
</dbReference>
<feature type="compositionally biased region" description="Pro residues" evidence="5">
    <location>
        <begin position="1353"/>
        <end position="1369"/>
    </location>
</feature>
<feature type="compositionally biased region" description="Low complexity" evidence="5">
    <location>
        <begin position="698"/>
        <end position="717"/>
    </location>
</feature>
<dbReference type="Gene3D" id="1.10.8.60">
    <property type="match status" value="1"/>
</dbReference>
<dbReference type="SUPFAM" id="SSF50978">
    <property type="entry name" value="WD40 repeat-like"/>
    <property type="match status" value="1"/>
</dbReference>
<proteinExistence type="inferred from homology"/>
<dbReference type="InterPro" id="IPR050238">
    <property type="entry name" value="DNA_Rep/Repair_Clamp_Loader"/>
</dbReference>
<feature type="domain" description="AAA+ ATPase" evidence="6">
    <location>
        <begin position="1804"/>
        <end position="1939"/>
    </location>
</feature>
<dbReference type="InterPro" id="IPR003593">
    <property type="entry name" value="AAA+_ATPase"/>
</dbReference>
<feature type="region of interest" description="Disordered" evidence="5">
    <location>
        <begin position="1499"/>
        <end position="1571"/>
    </location>
</feature>
<comment type="similarity">
    <text evidence="1">Belongs to the activator 1 small subunits family.</text>
</comment>
<keyword evidence="3" id="KW-0547">Nucleotide-binding</keyword>
<feature type="compositionally biased region" description="Pro residues" evidence="5">
    <location>
        <begin position="1137"/>
        <end position="1149"/>
    </location>
</feature>
<accession>A0ABQ8UL48</accession>
<feature type="region of interest" description="Disordered" evidence="5">
    <location>
        <begin position="1442"/>
        <end position="1462"/>
    </location>
</feature>
<feature type="region of interest" description="Disordered" evidence="5">
    <location>
        <begin position="1589"/>
        <end position="1681"/>
    </location>
</feature>
<evidence type="ECO:0000256" key="4">
    <source>
        <dbReference type="ARBA" id="ARBA00022840"/>
    </source>
</evidence>
<feature type="compositionally biased region" description="Pro residues" evidence="5">
    <location>
        <begin position="1503"/>
        <end position="1522"/>
    </location>
</feature>
<feature type="compositionally biased region" description="Polar residues" evidence="5">
    <location>
        <begin position="323"/>
        <end position="335"/>
    </location>
</feature>